<gene>
    <name evidence="3" type="ORF">OBRU01_14402</name>
</gene>
<sequence length="140" mass="16137">MSTTSLYFDIETSQYPIVYHESYNVSVGGLEKLHVFDAKKWHNIRELALDRGWAINIGGGFHHCSADKGGGFCPYADITLLVRFLFNRNLADTAMIAVYIMDMYNRHIYPNDKRAKEAIRRRVELRSGVEDTEYLDKLTV</sequence>
<evidence type="ECO:0000313" key="4">
    <source>
        <dbReference type="Proteomes" id="UP000037510"/>
    </source>
</evidence>
<name>A0A0L7L226_OPEBR</name>
<protein>
    <submittedName>
        <fullName evidence="3">Histone deacetylase 11</fullName>
    </submittedName>
</protein>
<proteinExistence type="predicted"/>
<dbReference type="InterPro" id="IPR037138">
    <property type="entry name" value="His_deacetylse_dom_sf"/>
</dbReference>
<organism evidence="3 4">
    <name type="scientific">Operophtera brumata</name>
    <name type="common">Winter moth</name>
    <name type="synonym">Phalaena brumata</name>
    <dbReference type="NCBI Taxonomy" id="104452"/>
    <lineage>
        <taxon>Eukaryota</taxon>
        <taxon>Metazoa</taxon>
        <taxon>Ecdysozoa</taxon>
        <taxon>Arthropoda</taxon>
        <taxon>Hexapoda</taxon>
        <taxon>Insecta</taxon>
        <taxon>Pterygota</taxon>
        <taxon>Neoptera</taxon>
        <taxon>Endopterygota</taxon>
        <taxon>Lepidoptera</taxon>
        <taxon>Glossata</taxon>
        <taxon>Ditrysia</taxon>
        <taxon>Geometroidea</taxon>
        <taxon>Geometridae</taxon>
        <taxon>Larentiinae</taxon>
        <taxon>Operophtera</taxon>
    </lineage>
</organism>
<dbReference type="InterPro" id="IPR023696">
    <property type="entry name" value="Ureohydrolase_dom_sf"/>
</dbReference>
<dbReference type="EMBL" id="JTDY01003461">
    <property type="protein sequence ID" value="KOB69522.1"/>
    <property type="molecule type" value="Genomic_DNA"/>
</dbReference>
<dbReference type="SUPFAM" id="SSF52768">
    <property type="entry name" value="Arginase/deacetylase"/>
    <property type="match status" value="1"/>
</dbReference>
<reference evidence="3 4" key="1">
    <citation type="journal article" date="2015" name="Genome Biol. Evol.">
        <title>The genome of winter moth (Operophtera brumata) provides a genomic perspective on sexual dimorphism and phenology.</title>
        <authorList>
            <person name="Derks M.F."/>
            <person name="Smit S."/>
            <person name="Salis L."/>
            <person name="Schijlen E."/>
            <person name="Bossers A."/>
            <person name="Mateman C."/>
            <person name="Pijl A.S."/>
            <person name="de Ridder D."/>
            <person name="Groenen M.A."/>
            <person name="Visser M.E."/>
            <person name="Megens H.J."/>
        </authorList>
    </citation>
    <scope>NUCLEOTIDE SEQUENCE [LARGE SCALE GENOMIC DNA]</scope>
    <source>
        <strain evidence="3">WM2013NL</strain>
        <tissue evidence="3">Head and thorax</tissue>
    </source>
</reference>
<dbReference type="Gene3D" id="3.40.800.20">
    <property type="entry name" value="Histone deacetylase domain"/>
    <property type="match status" value="1"/>
</dbReference>
<dbReference type="STRING" id="104452.A0A0L7L226"/>
<keyword evidence="4" id="KW-1185">Reference proteome</keyword>
<dbReference type="AlphaFoldDB" id="A0A0L7L226"/>
<dbReference type="InterPro" id="IPR023801">
    <property type="entry name" value="His_deacetylse_dom"/>
</dbReference>
<dbReference type="Pfam" id="PF00850">
    <property type="entry name" value="Hist_deacetyl"/>
    <property type="match status" value="1"/>
</dbReference>
<evidence type="ECO:0000256" key="1">
    <source>
        <dbReference type="ARBA" id="ARBA00048287"/>
    </source>
</evidence>
<evidence type="ECO:0000259" key="2">
    <source>
        <dbReference type="Pfam" id="PF00850"/>
    </source>
</evidence>
<feature type="domain" description="Histone deacetylase" evidence="2">
    <location>
        <begin position="48"/>
        <end position="88"/>
    </location>
</feature>
<evidence type="ECO:0000313" key="3">
    <source>
        <dbReference type="EMBL" id="KOB69522.1"/>
    </source>
</evidence>
<dbReference type="Proteomes" id="UP000037510">
    <property type="component" value="Unassembled WGS sequence"/>
</dbReference>
<accession>A0A0L7L226</accession>
<comment type="catalytic activity">
    <reaction evidence="1">
        <text>N(6)-acetyl-L-lysyl-[histone] + H2O = L-lysyl-[histone] + acetate</text>
        <dbReference type="Rhea" id="RHEA:58196"/>
        <dbReference type="Rhea" id="RHEA-COMP:9845"/>
        <dbReference type="Rhea" id="RHEA-COMP:11338"/>
        <dbReference type="ChEBI" id="CHEBI:15377"/>
        <dbReference type="ChEBI" id="CHEBI:29969"/>
        <dbReference type="ChEBI" id="CHEBI:30089"/>
        <dbReference type="ChEBI" id="CHEBI:61930"/>
        <dbReference type="EC" id="3.5.1.98"/>
    </reaction>
</comment>
<dbReference type="GO" id="GO:0141221">
    <property type="term" value="F:histone deacetylase activity, hydrolytic mechanism"/>
    <property type="evidence" value="ECO:0007669"/>
    <property type="project" value="UniProtKB-EC"/>
</dbReference>
<comment type="caution">
    <text evidence="3">The sequence shown here is derived from an EMBL/GenBank/DDBJ whole genome shotgun (WGS) entry which is preliminary data.</text>
</comment>